<organism evidence="2 3">
    <name type="scientific">Petrolisthes cinctipes</name>
    <name type="common">Flat porcelain crab</name>
    <dbReference type="NCBI Taxonomy" id="88211"/>
    <lineage>
        <taxon>Eukaryota</taxon>
        <taxon>Metazoa</taxon>
        <taxon>Ecdysozoa</taxon>
        <taxon>Arthropoda</taxon>
        <taxon>Crustacea</taxon>
        <taxon>Multicrustacea</taxon>
        <taxon>Malacostraca</taxon>
        <taxon>Eumalacostraca</taxon>
        <taxon>Eucarida</taxon>
        <taxon>Decapoda</taxon>
        <taxon>Pleocyemata</taxon>
        <taxon>Anomura</taxon>
        <taxon>Galatheoidea</taxon>
        <taxon>Porcellanidae</taxon>
        <taxon>Petrolisthes</taxon>
    </lineage>
</organism>
<dbReference type="AlphaFoldDB" id="A0AAE1F3B5"/>
<protein>
    <submittedName>
        <fullName evidence="2">Uncharacterized protein</fullName>
    </submittedName>
</protein>
<keyword evidence="3" id="KW-1185">Reference proteome</keyword>
<evidence type="ECO:0000313" key="2">
    <source>
        <dbReference type="EMBL" id="KAK3866714.1"/>
    </source>
</evidence>
<proteinExistence type="predicted"/>
<feature type="compositionally biased region" description="Polar residues" evidence="1">
    <location>
        <begin position="15"/>
        <end position="25"/>
    </location>
</feature>
<evidence type="ECO:0000313" key="3">
    <source>
        <dbReference type="Proteomes" id="UP001286313"/>
    </source>
</evidence>
<name>A0AAE1F3B5_PETCI</name>
<sequence>MTSSGVIQKPGGNVGLSSTTKSASLGSYVVGGTGAQAGTTSKNQQAAVARSRSAAAHSSSPTRPTTVSSPSSKVQSEEKEAELLPHDVGDVK</sequence>
<accession>A0AAE1F3B5</accession>
<feature type="compositionally biased region" description="Low complexity" evidence="1">
    <location>
        <begin position="36"/>
        <end position="72"/>
    </location>
</feature>
<dbReference type="Proteomes" id="UP001286313">
    <property type="component" value="Unassembled WGS sequence"/>
</dbReference>
<evidence type="ECO:0000256" key="1">
    <source>
        <dbReference type="SAM" id="MobiDB-lite"/>
    </source>
</evidence>
<feature type="compositionally biased region" description="Basic and acidic residues" evidence="1">
    <location>
        <begin position="75"/>
        <end position="92"/>
    </location>
</feature>
<feature type="region of interest" description="Disordered" evidence="1">
    <location>
        <begin position="1"/>
        <end position="92"/>
    </location>
</feature>
<gene>
    <name evidence="2" type="ORF">Pcinc_027776</name>
</gene>
<comment type="caution">
    <text evidence="2">The sequence shown here is derived from an EMBL/GenBank/DDBJ whole genome shotgun (WGS) entry which is preliminary data.</text>
</comment>
<reference evidence="2" key="1">
    <citation type="submission" date="2023-10" db="EMBL/GenBank/DDBJ databases">
        <title>Genome assemblies of two species of porcelain crab, Petrolisthes cinctipes and Petrolisthes manimaculis (Anomura: Porcellanidae).</title>
        <authorList>
            <person name="Angst P."/>
        </authorList>
    </citation>
    <scope>NUCLEOTIDE SEQUENCE</scope>
    <source>
        <strain evidence="2">PB745_01</strain>
        <tissue evidence="2">Gill</tissue>
    </source>
</reference>
<dbReference type="EMBL" id="JAWQEG010003350">
    <property type="protein sequence ID" value="KAK3866714.1"/>
    <property type="molecule type" value="Genomic_DNA"/>
</dbReference>